<reference evidence="1" key="1">
    <citation type="journal article" date="2014" name="Front. Microbiol.">
        <title>High frequency of phylogenetically diverse reductive dehalogenase-homologous genes in deep subseafloor sedimentary metagenomes.</title>
        <authorList>
            <person name="Kawai M."/>
            <person name="Futagami T."/>
            <person name="Toyoda A."/>
            <person name="Takaki Y."/>
            <person name="Nishi S."/>
            <person name="Hori S."/>
            <person name="Arai W."/>
            <person name="Tsubouchi T."/>
            <person name="Morono Y."/>
            <person name="Uchiyama I."/>
            <person name="Ito T."/>
            <person name="Fujiyama A."/>
            <person name="Inagaki F."/>
            <person name="Takami H."/>
        </authorList>
    </citation>
    <scope>NUCLEOTIDE SEQUENCE</scope>
    <source>
        <strain evidence="1">Expedition CK06-06</strain>
    </source>
</reference>
<proteinExistence type="predicted"/>
<evidence type="ECO:0008006" key="2">
    <source>
        <dbReference type="Google" id="ProtNLM"/>
    </source>
</evidence>
<organism evidence="1">
    <name type="scientific">marine sediment metagenome</name>
    <dbReference type="NCBI Taxonomy" id="412755"/>
    <lineage>
        <taxon>unclassified sequences</taxon>
        <taxon>metagenomes</taxon>
        <taxon>ecological metagenomes</taxon>
    </lineage>
</organism>
<dbReference type="GO" id="GO:0003676">
    <property type="term" value="F:nucleic acid binding"/>
    <property type="evidence" value="ECO:0007669"/>
    <property type="project" value="InterPro"/>
</dbReference>
<dbReference type="Gene3D" id="3.40.1350.10">
    <property type="match status" value="1"/>
</dbReference>
<dbReference type="AlphaFoldDB" id="X1FLP3"/>
<dbReference type="InterPro" id="IPR011856">
    <property type="entry name" value="tRNA_endonuc-like_dom_sf"/>
</dbReference>
<gene>
    <name evidence="1" type="ORF">S03H2_09120</name>
</gene>
<comment type="caution">
    <text evidence="1">The sequence shown here is derived from an EMBL/GenBank/DDBJ whole genome shotgun (WGS) entry which is preliminary data.</text>
</comment>
<dbReference type="EMBL" id="BARU01004573">
    <property type="protein sequence ID" value="GAH21693.1"/>
    <property type="molecule type" value="Genomic_DNA"/>
</dbReference>
<accession>X1FLP3</accession>
<protein>
    <recommendedName>
        <fullName evidence="2">DUF4365 domain-containing protein</fullName>
    </recommendedName>
</protein>
<name>X1FLP3_9ZZZZ</name>
<evidence type="ECO:0000313" key="1">
    <source>
        <dbReference type="EMBL" id="GAH21693.1"/>
    </source>
</evidence>
<sequence>MATGRDMQLTKMAGEYLVCAELCRRELLATTFTGNVPEFDILATDKRLQTIPIQVKANAKGDWMLRADSFLNIDYNKEKKIQTIIGKKDFKNSKIIYIFVKLVDQGKDEFYILRLQDLQRIIFKNHNEYLKKHRGRRPKNPKSMHTAILSKHLSDYRDNWQLLKCTQRVRS</sequence>